<dbReference type="AlphaFoldDB" id="A0A4Q7P0Y2"/>
<dbReference type="Gene3D" id="1.25.40.10">
    <property type="entry name" value="Tetratricopeptide repeat domain"/>
    <property type="match status" value="1"/>
</dbReference>
<organism evidence="3 4">
    <name type="scientific">Aquimarina brevivitae</name>
    <dbReference type="NCBI Taxonomy" id="323412"/>
    <lineage>
        <taxon>Bacteria</taxon>
        <taxon>Pseudomonadati</taxon>
        <taxon>Bacteroidota</taxon>
        <taxon>Flavobacteriia</taxon>
        <taxon>Flavobacteriales</taxon>
        <taxon>Flavobacteriaceae</taxon>
        <taxon>Aquimarina</taxon>
    </lineage>
</organism>
<dbReference type="RefSeq" id="WP_130286489.1">
    <property type="nucleotide sequence ID" value="NZ_SGXE01000002.1"/>
</dbReference>
<protein>
    <submittedName>
        <fullName evidence="3">Uncharacterized protein</fullName>
    </submittedName>
</protein>
<keyword evidence="1" id="KW-0802">TPR repeat</keyword>
<name>A0A4Q7P0Y2_9FLAO</name>
<dbReference type="InterPro" id="IPR011990">
    <property type="entry name" value="TPR-like_helical_dom_sf"/>
</dbReference>
<keyword evidence="4" id="KW-1185">Reference proteome</keyword>
<dbReference type="PROSITE" id="PS50005">
    <property type="entry name" value="TPR"/>
    <property type="match status" value="1"/>
</dbReference>
<sequence>MKTIKLYISIAMVLIAYASCTTKQSETITNAKDYESFFNTTNQTAIKNTQTKIKFWNSKIKEDSLQILALRSVAKEYEHLFSITGDIDYVLKSEQALKKSSEVAAIDKENYLLTLAQNYITQHQFQKADSVAKAAYEVNNNNISKMVLFDIAMELGKYKEAKEYLAAIQNPSDYNFLIRLAKWEDYKGNLDSTIRNMEKARAIAESGNKKNLKLWVYTNLADYYGHAGRIEDSYHYYLKALEIDSGNTYAMKGIAWIVYSFEKNPKEALRIVDAIMERTSNPDLYLFKAELAEYMGDQKQKEINLNLFLSKVANPAYGVMYHQHLATVLAEEYQSYSEALDYMQLELQNRPTPMTYDLMAYILHLKGEHPEALKIAMTHVKGQTYEPTALLHLAQIYKSNQLKDEMSKLVSELKESSYELGPVTSTIVAQL</sequence>
<evidence type="ECO:0000256" key="2">
    <source>
        <dbReference type="SAM" id="SignalP"/>
    </source>
</evidence>
<dbReference type="OrthoDB" id="1399920at2"/>
<dbReference type="SUPFAM" id="SSF48452">
    <property type="entry name" value="TPR-like"/>
    <property type="match status" value="1"/>
</dbReference>
<keyword evidence="2" id="KW-0732">Signal</keyword>
<feature type="chain" id="PRO_5020958724" evidence="2">
    <location>
        <begin position="19"/>
        <end position="431"/>
    </location>
</feature>
<dbReference type="SMART" id="SM00028">
    <property type="entry name" value="TPR"/>
    <property type="match status" value="2"/>
</dbReference>
<proteinExistence type="predicted"/>
<dbReference type="InterPro" id="IPR019734">
    <property type="entry name" value="TPR_rpt"/>
</dbReference>
<evidence type="ECO:0000256" key="1">
    <source>
        <dbReference type="PROSITE-ProRule" id="PRU00339"/>
    </source>
</evidence>
<evidence type="ECO:0000313" key="4">
    <source>
        <dbReference type="Proteomes" id="UP000292262"/>
    </source>
</evidence>
<dbReference type="Proteomes" id="UP000292262">
    <property type="component" value="Unassembled WGS sequence"/>
</dbReference>
<dbReference type="EMBL" id="SGXE01000002">
    <property type="protein sequence ID" value="RZS93355.1"/>
    <property type="molecule type" value="Genomic_DNA"/>
</dbReference>
<gene>
    <name evidence="3" type="ORF">EV197_1933</name>
</gene>
<accession>A0A4Q7P0Y2</accession>
<evidence type="ECO:0000313" key="3">
    <source>
        <dbReference type="EMBL" id="RZS93355.1"/>
    </source>
</evidence>
<reference evidence="3 4" key="1">
    <citation type="submission" date="2019-02" db="EMBL/GenBank/DDBJ databases">
        <title>Genomic Encyclopedia of Type Strains, Phase IV (KMG-IV): sequencing the most valuable type-strain genomes for metagenomic binning, comparative biology and taxonomic classification.</title>
        <authorList>
            <person name="Goeker M."/>
        </authorList>
    </citation>
    <scope>NUCLEOTIDE SEQUENCE [LARGE SCALE GENOMIC DNA]</scope>
    <source>
        <strain evidence="3 4">DSM 17196</strain>
    </source>
</reference>
<comment type="caution">
    <text evidence="3">The sequence shown here is derived from an EMBL/GenBank/DDBJ whole genome shotgun (WGS) entry which is preliminary data.</text>
</comment>
<feature type="signal peptide" evidence="2">
    <location>
        <begin position="1"/>
        <end position="18"/>
    </location>
</feature>
<feature type="repeat" description="TPR" evidence="1">
    <location>
        <begin position="214"/>
        <end position="247"/>
    </location>
</feature>